<protein>
    <submittedName>
        <fullName evidence="1">Uncharacterized protein</fullName>
    </submittedName>
</protein>
<sequence length="426" mass="48868">MMMKSMRQRKQLELDRVWRDFEPTDETLSHLDGPAYDEGPASCFAITSESLLSTKNPNHYREIRLEHDWTTWKTDGIPAVSSTSKPSFTLLMCPRKEINPEEYPGVKHYRQALSWLPIQTTKFKDVSVRIHVPAIFLDMIRRPRTVFKKLTSSVKGQACEVYLLSVDSILDHFTAMSVTYFPKTQQVFGLFLGYSDLEDVTGMTSRLFQNRGFIENPFVLISAFLELERKHRFKQVDNMTDGLRSKISQGHHVVRDSHTQGPGADDRETFYELYNQVGVLRTQLTMWTAQLKKLLLVCPALPAFNTQGTEGFVLSPEDYITEVKEIFEEGIMRCENVMQATSLAFQKDLAEVARKDSQVAIADAKQMKAIALLTMFFLPATAVAGFMDAPVYDWEGKGHYFWFITGPLTGAVMFMYFVWTMVKTRY</sequence>
<organism evidence="1 2">
    <name type="scientific">Fusarium decemcellulare</name>
    <dbReference type="NCBI Taxonomy" id="57161"/>
    <lineage>
        <taxon>Eukaryota</taxon>
        <taxon>Fungi</taxon>
        <taxon>Dikarya</taxon>
        <taxon>Ascomycota</taxon>
        <taxon>Pezizomycotina</taxon>
        <taxon>Sordariomycetes</taxon>
        <taxon>Hypocreomycetidae</taxon>
        <taxon>Hypocreales</taxon>
        <taxon>Nectriaceae</taxon>
        <taxon>Fusarium</taxon>
        <taxon>Fusarium decemcellulare species complex</taxon>
    </lineage>
</organism>
<gene>
    <name evidence="1" type="ORF">NM208_g10524</name>
</gene>
<proteinExistence type="predicted"/>
<dbReference type="Proteomes" id="UP001148629">
    <property type="component" value="Unassembled WGS sequence"/>
</dbReference>
<comment type="caution">
    <text evidence="1">The sequence shown here is derived from an EMBL/GenBank/DDBJ whole genome shotgun (WGS) entry which is preliminary data.</text>
</comment>
<name>A0ACC1RXK8_9HYPO</name>
<keyword evidence="2" id="KW-1185">Reference proteome</keyword>
<reference evidence="1" key="1">
    <citation type="submission" date="2022-08" db="EMBL/GenBank/DDBJ databases">
        <title>Genome Sequence of Fusarium decemcellulare.</title>
        <authorList>
            <person name="Buettner E."/>
        </authorList>
    </citation>
    <scope>NUCLEOTIDE SEQUENCE</scope>
    <source>
        <strain evidence="1">Babe19</strain>
    </source>
</reference>
<accession>A0ACC1RXK8</accession>
<dbReference type="EMBL" id="JANRMS010001504">
    <property type="protein sequence ID" value="KAJ3527800.1"/>
    <property type="molecule type" value="Genomic_DNA"/>
</dbReference>
<evidence type="ECO:0000313" key="2">
    <source>
        <dbReference type="Proteomes" id="UP001148629"/>
    </source>
</evidence>
<evidence type="ECO:0000313" key="1">
    <source>
        <dbReference type="EMBL" id="KAJ3527800.1"/>
    </source>
</evidence>